<organism evidence="1 2">
    <name type="scientific">Ancylostoma ceylanicum</name>
    <dbReference type="NCBI Taxonomy" id="53326"/>
    <lineage>
        <taxon>Eukaryota</taxon>
        <taxon>Metazoa</taxon>
        <taxon>Ecdysozoa</taxon>
        <taxon>Nematoda</taxon>
        <taxon>Chromadorea</taxon>
        <taxon>Rhabditida</taxon>
        <taxon>Rhabditina</taxon>
        <taxon>Rhabditomorpha</taxon>
        <taxon>Strongyloidea</taxon>
        <taxon>Ancylostomatidae</taxon>
        <taxon>Ancylostomatinae</taxon>
        <taxon>Ancylostoma</taxon>
    </lineage>
</organism>
<evidence type="ECO:0000313" key="2">
    <source>
        <dbReference type="Proteomes" id="UP000024635"/>
    </source>
</evidence>
<proteinExistence type="predicted"/>
<dbReference type="GO" id="GO:0003676">
    <property type="term" value="F:nucleic acid binding"/>
    <property type="evidence" value="ECO:0007669"/>
    <property type="project" value="InterPro"/>
</dbReference>
<dbReference type="InterPro" id="IPR036397">
    <property type="entry name" value="RNaseH_sf"/>
</dbReference>
<dbReference type="InterPro" id="IPR001888">
    <property type="entry name" value="Transposase_1"/>
</dbReference>
<dbReference type="STRING" id="53326.A0A016TPA5"/>
<dbReference type="PANTHER" id="PTHR46060:SF1">
    <property type="entry name" value="MARINER MOS1 TRANSPOSASE-LIKE PROTEIN"/>
    <property type="match status" value="1"/>
</dbReference>
<name>A0A016TPA5_9BILA</name>
<reference evidence="2" key="1">
    <citation type="journal article" date="2015" name="Nat. Genet.">
        <title>The genome and transcriptome of the zoonotic hookworm Ancylostoma ceylanicum identify infection-specific gene families.</title>
        <authorList>
            <person name="Schwarz E.M."/>
            <person name="Hu Y."/>
            <person name="Antoshechkin I."/>
            <person name="Miller M.M."/>
            <person name="Sternberg P.W."/>
            <person name="Aroian R.V."/>
        </authorList>
    </citation>
    <scope>NUCLEOTIDE SEQUENCE</scope>
    <source>
        <strain evidence="2">HY135</strain>
    </source>
</reference>
<evidence type="ECO:0000313" key="1">
    <source>
        <dbReference type="EMBL" id="EYC04318.1"/>
    </source>
</evidence>
<dbReference type="Proteomes" id="UP000024635">
    <property type="component" value="Unassembled WGS sequence"/>
</dbReference>
<gene>
    <name evidence="1" type="primary">Acey_s0088.g2138</name>
    <name evidence="1" type="ORF">Y032_0088g2138</name>
</gene>
<accession>A0A016TPA5</accession>
<evidence type="ECO:0008006" key="3">
    <source>
        <dbReference type="Google" id="ProtNLM"/>
    </source>
</evidence>
<dbReference type="InterPro" id="IPR052709">
    <property type="entry name" value="Transposase-MT_Hybrid"/>
</dbReference>
<protein>
    <recommendedName>
        <fullName evidence="3">Tc1-like transposase DDE domain-containing protein</fullName>
    </recommendedName>
</protein>
<dbReference type="Pfam" id="PF01359">
    <property type="entry name" value="Transposase_1"/>
    <property type="match status" value="1"/>
</dbReference>
<dbReference type="OrthoDB" id="616263at2759"/>
<sequence length="141" mass="16526">MLYWELLPSEHTVSAEVYSYQLQKLADAIRLERWKIDHVVLLHDNARPHVAKLTRQKIAKFGWEVLPHSAYSPGLAPSDYLSFRTLKLHLGQKKFDNQIQLENEISSFFDSQLPQFWTSEIGRLVKRWTYVLDHGGDYVVD</sequence>
<dbReference type="PANTHER" id="PTHR46060">
    <property type="entry name" value="MARINER MOS1 TRANSPOSASE-LIKE PROTEIN"/>
    <property type="match status" value="1"/>
</dbReference>
<comment type="caution">
    <text evidence="1">The sequence shown here is derived from an EMBL/GenBank/DDBJ whole genome shotgun (WGS) entry which is preliminary data.</text>
</comment>
<dbReference type="AlphaFoldDB" id="A0A016TPA5"/>
<keyword evidence="2" id="KW-1185">Reference proteome</keyword>
<dbReference type="Gene3D" id="3.30.420.10">
    <property type="entry name" value="Ribonuclease H-like superfamily/Ribonuclease H"/>
    <property type="match status" value="1"/>
</dbReference>
<dbReference type="EMBL" id="JARK01001424">
    <property type="protein sequence ID" value="EYC04318.1"/>
    <property type="molecule type" value="Genomic_DNA"/>
</dbReference>